<organism evidence="4 5">
    <name type="scientific">Candidatus Corynebacterium gallistercoris</name>
    <dbReference type="NCBI Taxonomy" id="2838530"/>
    <lineage>
        <taxon>Bacteria</taxon>
        <taxon>Bacillati</taxon>
        <taxon>Actinomycetota</taxon>
        <taxon>Actinomycetes</taxon>
        <taxon>Mycobacteriales</taxon>
        <taxon>Corynebacteriaceae</taxon>
        <taxon>Corynebacterium</taxon>
    </lineage>
</organism>
<dbReference type="Proteomes" id="UP000824189">
    <property type="component" value="Unassembled WGS sequence"/>
</dbReference>
<sequence length="162" mass="16223">MTHRLRLLSIATASAVALTAIPVAAAQEDGSPSSAGSTAGTAAGEQPIVQTPALSEDQAKEGTVQGSWDDREPDVWDMIWAVLGQVNQRMLGPETAEASQRGSAQTSSDEALKYGVEGSTEAAAVAGIAGSNEALARPILFLAGIAAVVGAIAAGAAALLAR</sequence>
<dbReference type="EMBL" id="DXFZ01000117">
    <property type="protein sequence ID" value="HIW96798.1"/>
    <property type="molecule type" value="Genomic_DNA"/>
</dbReference>
<dbReference type="AlphaFoldDB" id="A0A9D1RYS0"/>
<evidence type="ECO:0000256" key="2">
    <source>
        <dbReference type="SAM" id="Phobius"/>
    </source>
</evidence>
<evidence type="ECO:0000256" key="3">
    <source>
        <dbReference type="SAM" id="SignalP"/>
    </source>
</evidence>
<feature type="chain" id="PRO_5039366746" description="Secreted protein" evidence="3">
    <location>
        <begin position="26"/>
        <end position="162"/>
    </location>
</feature>
<keyword evidence="2" id="KW-0812">Transmembrane</keyword>
<keyword evidence="2" id="KW-0472">Membrane</keyword>
<evidence type="ECO:0008006" key="6">
    <source>
        <dbReference type="Google" id="ProtNLM"/>
    </source>
</evidence>
<keyword evidence="3" id="KW-0732">Signal</keyword>
<protein>
    <recommendedName>
        <fullName evidence="6">Secreted protein</fullName>
    </recommendedName>
</protein>
<proteinExistence type="predicted"/>
<feature type="signal peptide" evidence="3">
    <location>
        <begin position="1"/>
        <end position="25"/>
    </location>
</feature>
<feature type="region of interest" description="Disordered" evidence="1">
    <location>
        <begin position="50"/>
        <end position="71"/>
    </location>
</feature>
<accession>A0A9D1RYS0</accession>
<comment type="caution">
    <text evidence="4">The sequence shown here is derived from an EMBL/GenBank/DDBJ whole genome shotgun (WGS) entry which is preliminary data.</text>
</comment>
<evidence type="ECO:0000256" key="1">
    <source>
        <dbReference type="SAM" id="MobiDB-lite"/>
    </source>
</evidence>
<evidence type="ECO:0000313" key="5">
    <source>
        <dbReference type="Proteomes" id="UP000824189"/>
    </source>
</evidence>
<evidence type="ECO:0000313" key="4">
    <source>
        <dbReference type="EMBL" id="HIW96798.1"/>
    </source>
</evidence>
<reference evidence="4" key="1">
    <citation type="journal article" date="2021" name="PeerJ">
        <title>Extensive microbial diversity within the chicken gut microbiome revealed by metagenomics and culture.</title>
        <authorList>
            <person name="Gilroy R."/>
            <person name="Ravi A."/>
            <person name="Getino M."/>
            <person name="Pursley I."/>
            <person name="Horton D.L."/>
            <person name="Alikhan N.F."/>
            <person name="Baker D."/>
            <person name="Gharbi K."/>
            <person name="Hall N."/>
            <person name="Watson M."/>
            <person name="Adriaenssens E.M."/>
            <person name="Foster-Nyarko E."/>
            <person name="Jarju S."/>
            <person name="Secka A."/>
            <person name="Antonio M."/>
            <person name="Oren A."/>
            <person name="Chaudhuri R.R."/>
            <person name="La Ragione R."/>
            <person name="Hildebrand F."/>
            <person name="Pallen M.J."/>
        </authorList>
    </citation>
    <scope>NUCLEOTIDE SEQUENCE</scope>
    <source>
        <strain evidence="4">4376</strain>
    </source>
</reference>
<feature type="transmembrane region" description="Helical" evidence="2">
    <location>
        <begin position="139"/>
        <end position="161"/>
    </location>
</feature>
<keyword evidence="2" id="KW-1133">Transmembrane helix</keyword>
<gene>
    <name evidence="4" type="ORF">H9867_10040</name>
</gene>
<reference evidence="4" key="2">
    <citation type="submission" date="2021-04" db="EMBL/GenBank/DDBJ databases">
        <authorList>
            <person name="Gilroy R."/>
        </authorList>
    </citation>
    <scope>NUCLEOTIDE SEQUENCE</scope>
    <source>
        <strain evidence="4">4376</strain>
    </source>
</reference>
<name>A0A9D1RYS0_9CORY</name>